<dbReference type="PROSITE" id="PS00892">
    <property type="entry name" value="HIT_1"/>
    <property type="match status" value="1"/>
</dbReference>
<keyword evidence="6" id="KW-1185">Reference proteome</keyword>
<dbReference type="EMBL" id="CM035438">
    <property type="protein sequence ID" value="KAH7285066.1"/>
    <property type="molecule type" value="Genomic_DNA"/>
</dbReference>
<feature type="short sequence motif" description="Histidine triad motif" evidence="2 3">
    <location>
        <begin position="174"/>
        <end position="178"/>
    </location>
</feature>
<accession>A0A8T2QMP9</accession>
<dbReference type="CDD" id="cd01276">
    <property type="entry name" value="PKCI_related"/>
    <property type="match status" value="1"/>
</dbReference>
<protein>
    <recommendedName>
        <fullName evidence="4">HIT domain-containing protein</fullName>
    </recommendedName>
</protein>
<proteinExistence type="predicted"/>
<reference evidence="5" key="1">
    <citation type="submission" date="2021-08" db="EMBL/GenBank/DDBJ databases">
        <title>WGS assembly of Ceratopteris richardii.</title>
        <authorList>
            <person name="Marchant D.B."/>
            <person name="Chen G."/>
            <person name="Jenkins J."/>
            <person name="Shu S."/>
            <person name="Leebens-Mack J."/>
            <person name="Grimwood J."/>
            <person name="Schmutz J."/>
            <person name="Soltis P."/>
            <person name="Soltis D."/>
            <person name="Chen Z.-H."/>
        </authorList>
    </citation>
    <scope>NUCLEOTIDE SEQUENCE</scope>
    <source>
        <strain evidence="5">Whitten #5841</strain>
        <tissue evidence="5">Leaf</tissue>
    </source>
</reference>
<dbReference type="PROSITE" id="PS51084">
    <property type="entry name" value="HIT_2"/>
    <property type="match status" value="1"/>
</dbReference>
<dbReference type="Proteomes" id="UP000825935">
    <property type="component" value="Chromosome 33"/>
</dbReference>
<evidence type="ECO:0000256" key="2">
    <source>
        <dbReference type="PIRSR" id="PIRSR601310-3"/>
    </source>
</evidence>
<feature type="active site" description="Tele-AMP-histidine intermediate" evidence="1">
    <location>
        <position position="176"/>
    </location>
</feature>
<dbReference type="PRINTS" id="PR00332">
    <property type="entry name" value="HISTRIAD"/>
</dbReference>
<dbReference type="InterPro" id="IPR011146">
    <property type="entry name" value="HIT-like"/>
</dbReference>
<evidence type="ECO:0000256" key="1">
    <source>
        <dbReference type="PIRSR" id="PIRSR601310-1"/>
    </source>
</evidence>
<evidence type="ECO:0000313" key="6">
    <source>
        <dbReference type="Proteomes" id="UP000825935"/>
    </source>
</evidence>
<dbReference type="AlphaFoldDB" id="A0A8T2QMP9"/>
<sequence length="190" mass="20866">MPTIICQPRASPILLLCRSSLILRNTCKWRGSVPMVFSQTRLSSGPYSGAKQCSNVRAQKNEEDAAHAAASLADAGAPTIFDKIIRKEIPSTVVYEDEKVLAFRDINPQAPVHIVLIPKVRDGLTQLSKADERHKDILGHLLCMTAVIAKQEGIEDGYRVVINNGPSACQSVYHLHLHIIGGRQLKWPPG</sequence>
<evidence type="ECO:0000256" key="3">
    <source>
        <dbReference type="PROSITE-ProRule" id="PRU00464"/>
    </source>
</evidence>
<dbReference type="InterPro" id="IPR036265">
    <property type="entry name" value="HIT-like_sf"/>
</dbReference>
<evidence type="ECO:0000313" key="5">
    <source>
        <dbReference type="EMBL" id="KAH7285066.1"/>
    </source>
</evidence>
<dbReference type="PANTHER" id="PTHR23089">
    <property type="entry name" value="HISTIDINE TRIAD HIT PROTEIN"/>
    <property type="match status" value="1"/>
</dbReference>
<dbReference type="OMA" id="FRIVMND"/>
<evidence type="ECO:0000259" key="4">
    <source>
        <dbReference type="PROSITE" id="PS51084"/>
    </source>
</evidence>
<dbReference type="InterPro" id="IPR001310">
    <property type="entry name" value="Histidine_triad_HIT"/>
</dbReference>
<comment type="caution">
    <text evidence="5">The sequence shown here is derived from an EMBL/GenBank/DDBJ whole genome shotgun (WGS) entry which is preliminary data.</text>
</comment>
<organism evidence="5 6">
    <name type="scientific">Ceratopteris richardii</name>
    <name type="common">Triangle waterfern</name>
    <dbReference type="NCBI Taxonomy" id="49495"/>
    <lineage>
        <taxon>Eukaryota</taxon>
        <taxon>Viridiplantae</taxon>
        <taxon>Streptophyta</taxon>
        <taxon>Embryophyta</taxon>
        <taxon>Tracheophyta</taxon>
        <taxon>Polypodiopsida</taxon>
        <taxon>Polypodiidae</taxon>
        <taxon>Polypodiales</taxon>
        <taxon>Pteridineae</taxon>
        <taxon>Pteridaceae</taxon>
        <taxon>Parkerioideae</taxon>
        <taxon>Ceratopteris</taxon>
    </lineage>
</organism>
<dbReference type="FunFam" id="3.30.428.10:FF:000005">
    <property type="entry name" value="Histidine triad nucleotide-binding protein 1"/>
    <property type="match status" value="1"/>
</dbReference>
<dbReference type="Gene3D" id="3.30.428.10">
    <property type="entry name" value="HIT-like"/>
    <property type="match status" value="1"/>
</dbReference>
<dbReference type="InterPro" id="IPR019808">
    <property type="entry name" value="Histidine_triad_CS"/>
</dbReference>
<name>A0A8T2QMP9_CERRI</name>
<dbReference type="SUPFAM" id="SSF54197">
    <property type="entry name" value="HIT-like"/>
    <property type="match status" value="1"/>
</dbReference>
<feature type="domain" description="HIT" evidence="4">
    <location>
        <begin position="80"/>
        <end position="190"/>
    </location>
</feature>
<gene>
    <name evidence="5" type="ORF">KP509_33G011100</name>
</gene>
<dbReference type="Pfam" id="PF01230">
    <property type="entry name" value="HIT"/>
    <property type="match status" value="1"/>
</dbReference>
<dbReference type="OrthoDB" id="672793at2759"/>
<dbReference type="GO" id="GO:0047627">
    <property type="term" value="F:adenylylsulfatase activity"/>
    <property type="evidence" value="ECO:0007669"/>
    <property type="project" value="UniProtKB-ARBA"/>
</dbReference>